<feature type="transmembrane region" description="Helical" evidence="1">
    <location>
        <begin position="12"/>
        <end position="30"/>
    </location>
</feature>
<proteinExistence type="predicted"/>
<sequence>MSLSLFKNMNLALVFFLEMGVLVALCYWGFHNGEGVIGKIALGIGAPVLAIVVWGIWGAPKSQRQLHGPWYLLLQIVFFGSAVLALYAASQRLLGIVFAVLVVLACGLAYMWRDK</sequence>
<feature type="transmembrane region" description="Helical" evidence="1">
    <location>
        <begin position="69"/>
        <end position="87"/>
    </location>
</feature>
<evidence type="ECO:0008006" key="4">
    <source>
        <dbReference type="Google" id="ProtNLM"/>
    </source>
</evidence>
<name>A0ABQ6FTZ4_9CHLR</name>
<keyword evidence="3" id="KW-1185">Reference proteome</keyword>
<dbReference type="InterPro" id="IPR021214">
    <property type="entry name" value="DUF2568"/>
</dbReference>
<dbReference type="RefSeq" id="WP_338251870.1">
    <property type="nucleotide sequence ID" value="NZ_BSRI01000002.1"/>
</dbReference>
<organism evidence="2 3">
    <name type="scientific">Dictyobacter halimunensis</name>
    <dbReference type="NCBI Taxonomy" id="3026934"/>
    <lineage>
        <taxon>Bacteria</taxon>
        <taxon>Bacillati</taxon>
        <taxon>Chloroflexota</taxon>
        <taxon>Ktedonobacteria</taxon>
        <taxon>Ktedonobacterales</taxon>
        <taxon>Dictyobacteraceae</taxon>
        <taxon>Dictyobacter</taxon>
    </lineage>
</organism>
<accession>A0ABQ6FTZ4</accession>
<comment type="caution">
    <text evidence="2">The sequence shown here is derived from an EMBL/GenBank/DDBJ whole genome shotgun (WGS) entry which is preliminary data.</text>
</comment>
<dbReference type="EMBL" id="BSRI01000002">
    <property type="protein sequence ID" value="GLV56511.1"/>
    <property type="molecule type" value="Genomic_DNA"/>
</dbReference>
<evidence type="ECO:0000313" key="2">
    <source>
        <dbReference type="EMBL" id="GLV56511.1"/>
    </source>
</evidence>
<evidence type="ECO:0000256" key="1">
    <source>
        <dbReference type="SAM" id="Phobius"/>
    </source>
</evidence>
<keyword evidence="1" id="KW-1133">Transmembrane helix</keyword>
<feature type="transmembrane region" description="Helical" evidence="1">
    <location>
        <begin position="36"/>
        <end position="57"/>
    </location>
</feature>
<feature type="transmembrane region" description="Helical" evidence="1">
    <location>
        <begin position="93"/>
        <end position="112"/>
    </location>
</feature>
<dbReference type="Pfam" id="PF10823">
    <property type="entry name" value="DUF2568"/>
    <property type="match status" value="1"/>
</dbReference>
<dbReference type="Proteomes" id="UP001344906">
    <property type="component" value="Unassembled WGS sequence"/>
</dbReference>
<keyword evidence="1" id="KW-0812">Transmembrane</keyword>
<keyword evidence="1" id="KW-0472">Membrane</keyword>
<gene>
    <name evidence="2" type="ORF">KDH_33510</name>
</gene>
<evidence type="ECO:0000313" key="3">
    <source>
        <dbReference type="Proteomes" id="UP001344906"/>
    </source>
</evidence>
<reference evidence="2 3" key="1">
    <citation type="submission" date="2023-02" db="EMBL/GenBank/DDBJ databases">
        <title>Dictyobacter halimunensis sp. nov., a new member of the class Ktedonobacteria from forest soil in a geothermal area.</title>
        <authorList>
            <person name="Rachmania M.K."/>
            <person name="Ningsih F."/>
            <person name="Sakai Y."/>
            <person name="Yabe S."/>
            <person name="Yokota A."/>
            <person name="Sjamsuridzal W."/>
        </authorList>
    </citation>
    <scope>NUCLEOTIDE SEQUENCE [LARGE SCALE GENOMIC DNA]</scope>
    <source>
        <strain evidence="2 3">S3.2.2.5</strain>
    </source>
</reference>
<protein>
    <recommendedName>
        <fullName evidence="4">DUF2568 domain-containing protein</fullName>
    </recommendedName>
</protein>